<dbReference type="Proteomes" id="UP001476798">
    <property type="component" value="Unassembled WGS sequence"/>
</dbReference>
<evidence type="ECO:0000313" key="2">
    <source>
        <dbReference type="EMBL" id="MEQ2173299.1"/>
    </source>
</evidence>
<keyword evidence="3" id="KW-1185">Reference proteome</keyword>
<evidence type="ECO:0000313" key="3">
    <source>
        <dbReference type="Proteomes" id="UP001476798"/>
    </source>
</evidence>
<organism evidence="2 3">
    <name type="scientific">Goodea atripinnis</name>
    <dbReference type="NCBI Taxonomy" id="208336"/>
    <lineage>
        <taxon>Eukaryota</taxon>
        <taxon>Metazoa</taxon>
        <taxon>Chordata</taxon>
        <taxon>Craniata</taxon>
        <taxon>Vertebrata</taxon>
        <taxon>Euteleostomi</taxon>
        <taxon>Actinopterygii</taxon>
        <taxon>Neopterygii</taxon>
        <taxon>Teleostei</taxon>
        <taxon>Neoteleostei</taxon>
        <taxon>Acanthomorphata</taxon>
        <taxon>Ovalentaria</taxon>
        <taxon>Atherinomorphae</taxon>
        <taxon>Cyprinodontiformes</taxon>
        <taxon>Goodeidae</taxon>
        <taxon>Goodea</taxon>
    </lineage>
</organism>
<dbReference type="EMBL" id="JAHRIO010044920">
    <property type="protein sequence ID" value="MEQ2173299.1"/>
    <property type="molecule type" value="Genomic_DNA"/>
</dbReference>
<sequence length="113" mass="12682">MFLDFLNMIAGNNPEAFKDFSGGVNMNYKLSKDQPDLFDVMKRAFQCNAMLGCSTFVGVNHKTCFTMLGKCRVKALVSQETEMSLFQEKGEKFFEEFGLVDGHAFAVTGVRQV</sequence>
<dbReference type="Pfam" id="PF00648">
    <property type="entry name" value="Peptidase_C2"/>
    <property type="match status" value="1"/>
</dbReference>
<name>A0ABV0NPH1_9TELE</name>
<protein>
    <recommendedName>
        <fullName evidence="1">Calpain catalytic domain-containing protein</fullName>
    </recommendedName>
</protein>
<feature type="domain" description="Calpain catalytic" evidence="1">
    <location>
        <begin position="7"/>
        <end position="113"/>
    </location>
</feature>
<dbReference type="SUPFAM" id="SSF54001">
    <property type="entry name" value="Cysteine proteinases"/>
    <property type="match status" value="1"/>
</dbReference>
<accession>A0ABV0NPH1</accession>
<dbReference type="InterPro" id="IPR001300">
    <property type="entry name" value="Peptidase_C2_calpain_cat"/>
</dbReference>
<reference evidence="2 3" key="1">
    <citation type="submission" date="2021-06" db="EMBL/GenBank/DDBJ databases">
        <authorList>
            <person name="Palmer J.M."/>
        </authorList>
    </citation>
    <scope>NUCLEOTIDE SEQUENCE [LARGE SCALE GENOMIC DNA]</scope>
    <source>
        <strain evidence="2 3">GA_2019</strain>
        <tissue evidence="2">Muscle</tissue>
    </source>
</reference>
<comment type="caution">
    <text evidence="2">The sequence shown here is derived from an EMBL/GenBank/DDBJ whole genome shotgun (WGS) entry which is preliminary data.</text>
</comment>
<evidence type="ECO:0000259" key="1">
    <source>
        <dbReference type="Pfam" id="PF00648"/>
    </source>
</evidence>
<dbReference type="Gene3D" id="3.90.70.10">
    <property type="entry name" value="Cysteine proteinases"/>
    <property type="match status" value="1"/>
</dbReference>
<proteinExistence type="predicted"/>
<gene>
    <name evidence="2" type="ORF">GOODEAATRI_030703</name>
</gene>
<dbReference type="InterPro" id="IPR038765">
    <property type="entry name" value="Papain-like_cys_pep_sf"/>
</dbReference>